<evidence type="ECO:0000256" key="1">
    <source>
        <dbReference type="SAM" id="Coils"/>
    </source>
</evidence>
<accession>A0AA36HUN0</accession>
<evidence type="ECO:0000256" key="2">
    <source>
        <dbReference type="SAM" id="MobiDB-lite"/>
    </source>
</evidence>
<feature type="compositionally biased region" description="Basic and acidic residues" evidence="2">
    <location>
        <begin position="262"/>
        <end position="286"/>
    </location>
</feature>
<dbReference type="EMBL" id="CAUJNA010000333">
    <property type="protein sequence ID" value="CAJ1375597.1"/>
    <property type="molecule type" value="Genomic_DNA"/>
</dbReference>
<organism evidence="3 4">
    <name type="scientific">Effrenium voratum</name>
    <dbReference type="NCBI Taxonomy" id="2562239"/>
    <lineage>
        <taxon>Eukaryota</taxon>
        <taxon>Sar</taxon>
        <taxon>Alveolata</taxon>
        <taxon>Dinophyceae</taxon>
        <taxon>Suessiales</taxon>
        <taxon>Symbiodiniaceae</taxon>
        <taxon>Effrenium</taxon>
    </lineage>
</organism>
<feature type="region of interest" description="Disordered" evidence="2">
    <location>
        <begin position="51"/>
        <end position="70"/>
    </location>
</feature>
<proteinExistence type="predicted"/>
<feature type="coiled-coil region" evidence="1">
    <location>
        <begin position="308"/>
        <end position="359"/>
    </location>
</feature>
<reference evidence="3" key="1">
    <citation type="submission" date="2023-08" db="EMBL/GenBank/DDBJ databases">
        <authorList>
            <person name="Chen Y."/>
            <person name="Shah S."/>
            <person name="Dougan E. K."/>
            <person name="Thang M."/>
            <person name="Chan C."/>
        </authorList>
    </citation>
    <scope>NUCLEOTIDE SEQUENCE</scope>
</reference>
<feature type="region of interest" description="Disordered" evidence="2">
    <location>
        <begin position="262"/>
        <end position="302"/>
    </location>
</feature>
<comment type="caution">
    <text evidence="3">The sequence shown here is derived from an EMBL/GenBank/DDBJ whole genome shotgun (WGS) entry which is preliminary data.</text>
</comment>
<feature type="compositionally biased region" description="Basic and acidic residues" evidence="2">
    <location>
        <begin position="52"/>
        <end position="63"/>
    </location>
</feature>
<dbReference type="Proteomes" id="UP001178507">
    <property type="component" value="Unassembled WGS sequence"/>
</dbReference>
<keyword evidence="1" id="KW-0175">Coiled coil</keyword>
<evidence type="ECO:0000313" key="3">
    <source>
        <dbReference type="EMBL" id="CAJ1375597.1"/>
    </source>
</evidence>
<sequence length="610" mass="68727">MSSRFANGRCELGVAFARCRRCRRLCIALLSLAVALGNGWLQPSFLVGQGHRSPETTARRANEEDSGPGGQSLLSQFMPGVVVFGADYCGPCKALCRRLRSLGLEEGSAWHYVDSEDFSAGGGADMFNSLLGAAPFAPLPLLAVLGTAGPIELEAGKELLGLSDEELRLVREDLDSIERNILEKVQRRRQVRSASAPRGISGSKPQPTALAGLTLVSDSPDSTDPTLPPHMQLAMVPKPLLLKPPDCFDLWREYDSIQHAKEQMEAKRRRQEQEKRYREALDEQVHNAKFRQNGKAAEKQQDRDVVLAQVEREQADVAKEQIKKVQAKAVQKQASLQFLARAEKQKLAAAQRAQAEQAAMDQTLQREGQYRQQEFERRQQHKQEESALMRQQFEHAQRLQQQAKQHEKEEDVRRAAEWAQLAPQASKRPKRTPAPISRMAEAAVEQQKAKEAALDQLIESNCRAHTQKQLDSFFAQKEERARRTRDMYAAIKQQAESNRKGEDRADLWQAEVWRESAEAAAAADRDKKLAKRAARKEVDACLFDAMMRRAGAHKSEKGIGDHVRERELLLNRPLVQRMVNHEFRTDHTEPMLKKALTAKQLQVSARNPSE</sequence>
<evidence type="ECO:0008006" key="5">
    <source>
        <dbReference type="Google" id="ProtNLM"/>
    </source>
</evidence>
<keyword evidence="4" id="KW-1185">Reference proteome</keyword>
<dbReference type="AlphaFoldDB" id="A0AA36HUN0"/>
<gene>
    <name evidence="3" type="ORF">EVOR1521_LOCUS4841</name>
</gene>
<protein>
    <recommendedName>
        <fullName evidence="5">Glutaredoxin domain-containing protein</fullName>
    </recommendedName>
</protein>
<evidence type="ECO:0000313" key="4">
    <source>
        <dbReference type="Proteomes" id="UP001178507"/>
    </source>
</evidence>
<name>A0AA36HUN0_9DINO</name>